<reference evidence="1" key="3">
    <citation type="journal article" date="2021" name="Syst. Appl. Microbiol.">
        <title>Roseomonas hellenica sp. nov., isolated from roots of wild-growing Alkanna tinctoria.</title>
        <authorList>
            <person name="Rat A."/>
            <person name="Naranjo H.D."/>
            <person name="Lebbe L."/>
            <person name="Cnockaert M."/>
            <person name="Krigas N."/>
            <person name="Grigoriadou K."/>
            <person name="Maloupa E."/>
            <person name="Willems A."/>
        </authorList>
    </citation>
    <scope>NUCLEOTIDE SEQUENCE</scope>
    <source>
        <strain evidence="1">LMG 31161</strain>
    </source>
</reference>
<name>A0A9X9WLI6_9PROT</name>
<dbReference type="Proteomes" id="UP001138708">
    <property type="component" value="Unassembled WGS sequence"/>
</dbReference>
<dbReference type="InterPro" id="IPR038713">
    <property type="entry name" value="Terminase_Gp1_N_sf"/>
</dbReference>
<evidence type="ECO:0000313" key="1">
    <source>
        <dbReference type="EMBL" id="MBR0661196.1"/>
    </source>
</evidence>
<proteinExistence type="predicted"/>
<organism evidence="1 4">
    <name type="scientific">Neoroseomonas oryzicola</name>
    <dbReference type="NCBI Taxonomy" id="535904"/>
    <lineage>
        <taxon>Bacteria</taxon>
        <taxon>Pseudomonadati</taxon>
        <taxon>Pseudomonadota</taxon>
        <taxon>Alphaproteobacteria</taxon>
        <taxon>Acetobacterales</taxon>
        <taxon>Acetobacteraceae</taxon>
        <taxon>Neoroseomonas</taxon>
    </lineage>
</organism>
<dbReference type="Gene3D" id="1.10.10.1400">
    <property type="entry name" value="Terminase, small subunit, N-terminal DNA-binding domain, HTH motif"/>
    <property type="match status" value="1"/>
</dbReference>
<keyword evidence="3" id="KW-1185">Reference proteome</keyword>
<gene>
    <name evidence="2" type="ORF">GWK15_11460</name>
    <name evidence="1" type="ORF">GXW75_18215</name>
</gene>
<dbReference type="Pfam" id="PF03592">
    <property type="entry name" value="Terminase_2"/>
    <property type="match status" value="1"/>
</dbReference>
<reference evidence="2 3" key="2">
    <citation type="submission" date="2020-02" db="EMBL/GenBank/DDBJ databases">
        <authorList>
            <person name="Sun Q."/>
            <person name="Inoue M."/>
        </authorList>
    </citation>
    <scope>NUCLEOTIDE SEQUENCE [LARGE SCALE GENOMIC DNA]</scope>
    <source>
        <strain evidence="2 3">KCTC 22478</strain>
    </source>
</reference>
<comment type="caution">
    <text evidence="1">The sequence shown here is derived from an EMBL/GenBank/DDBJ whole genome shotgun (WGS) entry which is preliminary data.</text>
</comment>
<protein>
    <submittedName>
        <fullName evidence="1">Terminase small subunit</fullName>
    </submittedName>
</protein>
<evidence type="ECO:0000313" key="4">
    <source>
        <dbReference type="Proteomes" id="UP001138708"/>
    </source>
</evidence>
<evidence type="ECO:0000313" key="2">
    <source>
        <dbReference type="EMBL" id="NKE17561.1"/>
    </source>
</evidence>
<reference evidence="1" key="1">
    <citation type="submission" date="2020-01" db="EMBL/GenBank/DDBJ databases">
        <authorList>
            <person name="Rat A."/>
        </authorList>
    </citation>
    <scope>NUCLEOTIDE SEQUENCE</scope>
    <source>
        <strain evidence="1">LMG 31161</strain>
    </source>
</reference>
<sequence>MRGDLTEQQAAFVFHYTSDPACLGNGSASARAAGYSDESAGEIARQLLEKPHVRAAVDAALRSQISGRMAVKASRLLERVIDDEDAPLKVRVEAAKTILDRGGFVAPSAFEKAAEAARREGKTVNALTLDELRAEIAAIAQSAVPMPAGGRVIDVEVGELVKTRH</sequence>
<dbReference type="AlphaFoldDB" id="A0A9X9WLI6"/>
<accession>A0A9X9WLI6</accession>
<dbReference type="RefSeq" id="WP_168041409.1">
    <property type="nucleotide sequence ID" value="NZ_JAAEDK010000046.1"/>
</dbReference>
<dbReference type="InterPro" id="IPR005335">
    <property type="entry name" value="Terminase_ssu"/>
</dbReference>
<dbReference type="EMBL" id="JAAVUP010000002">
    <property type="protein sequence ID" value="NKE17561.1"/>
    <property type="molecule type" value="Genomic_DNA"/>
</dbReference>
<dbReference type="EMBL" id="JAAEDK010000046">
    <property type="protein sequence ID" value="MBR0661196.1"/>
    <property type="molecule type" value="Genomic_DNA"/>
</dbReference>
<dbReference type="GO" id="GO:0051276">
    <property type="term" value="P:chromosome organization"/>
    <property type="evidence" value="ECO:0007669"/>
    <property type="project" value="InterPro"/>
</dbReference>
<evidence type="ECO:0000313" key="3">
    <source>
        <dbReference type="Proteomes" id="UP000746741"/>
    </source>
</evidence>
<dbReference type="Proteomes" id="UP000746741">
    <property type="component" value="Unassembled WGS sequence"/>
</dbReference>